<evidence type="ECO:0000313" key="3">
    <source>
        <dbReference type="Proteomes" id="UP000799777"/>
    </source>
</evidence>
<protein>
    <submittedName>
        <fullName evidence="2">Uncharacterized protein</fullName>
    </submittedName>
</protein>
<evidence type="ECO:0000313" key="2">
    <source>
        <dbReference type="EMBL" id="KAF2025689.1"/>
    </source>
</evidence>
<accession>A0A9P4H1Q8</accession>
<dbReference type="OrthoDB" id="5428890at2759"/>
<keyword evidence="1" id="KW-0812">Transmembrane</keyword>
<keyword evidence="1" id="KW-0472">Membrane</keyword>
<keyword evidence="3" id="KW-1185">Reference proteome</keyword>
<dbReference type="EMBL" id="ML978259">
    <property type="protein sequence ID" value="KAF2025689.1"/>
    <property type="molecule type" value="Genomic_DNA"/>
</dbReference>
<feature type="transmembrane region" description="Helical" evidence="1">
    <location>
        <begin position="322"/>
        <end position="341"/>
    </location>
</feature>
<evidence type="ECO:0000256" key="1">
    <source>
        <dbReference type="SAM" id="Phobius"/>
    </source>
</evidence>
<comment type="caution">
    <text evidence="2">The sequence shown here is derived from an EMBL/GenBank/DDBJ whole genome shotgun (WGS) entry which is preliminary data.</text>
</comment>
<gene>
    <name evidence="2" type="ORF">EK21DRAFT_75819</name>
</gene>
<dbReference type="Proteomes" id="UP000799777">
    <property type="component" value="Unassembled WGS sequence"/>
</dbReference>
<name>A0A9P4H1Q8_9PLEO</name>
<keyword evidence="1" id="KW-1133">Transmembrane helix</keyword>
<reference evidence="2" key="1">
    <citation type="journal article" date="2020" name="Stud. Mycol.">
        <title>101 Dothideomycetes genomes: a test case for predicting lifestyles and emergence of pathogens.</title>
        <authorList>
            <person name="Haridas S."/>
            <person name="Albert R."/>
            <person name="Binder M."/>
            <person name="Bloem J."/>
            <person name="Labutti K."/>
            <person name="Salamov A."/>
            <person name="Andreopoulos B."/>
            <person name="Baker S."/>
            <person name="Barry K."/>
            <person name="Bills G."/>
            <person name="Bluhm B."/>
            <person name="Cannon C."/>
            <person name="Castanera R."/>
            <person name="Culley D."/>
            <person name="Daum C."/>
            <person name="Ezra D."/>
            <person name="Gonzalez J."/>
            <person name="Henrissat B."/>
            <person name="Kuo A."/>
            <person name="Liang C."/>
            <person name="Lipzen A."/>
            <person name="Lutzoni F."/>
            <person name="Magnuson J."/>
            <person name="Mondo S."/>
            <person name="Nolan M."/>
            <person name="Ohm R."/>
            <person name="Pangilinan J."/>
            <person name="Park H.-J."/>
            <person name="Ramirez L."/>
            <person name="Alfaro M."/>
            <person name="Sun H."/>
            <person name="Tritt A."/>
            <person name="Yoshinaga Y."/>
            <person name="Zwiers L.-H."/>
            <person name="Turgeon B."/>
            <person name="Goodwin S."/>
            <person name="Spatafora J."/>
            <person name="Crous P."/>
            <person name="Grigoriev I."/>
        </authorList>
    </citation>
    <scope>NUCLEOTIDE SEQUENCE</scope>
    <source>
        <strain evidence="2">CBS 110217</strain>
    </source>
</reference>
<sequence length="359" mass="40771">MSSHRSLQEALQAPVTAQARLEILDRLWPYHASAIEEEDKSDWDAYFAYYTRQCTMALLDEGRQLCARNHEDILRIARLLTTEPTRSSVKTRIQEGLTQRRADEEEMQMLEGSASLATRLLAMIDVGPLPSEVSGRRTLPWCDESLYAAIHTHFDTPQDPDAEKIALAMDFTARNIVNTAGIAIIWTDNLVDHLRLVDNDKKLCVFHHVSFLNRMEWTQSHAFPAGFARETLDTLRLLFPSSDRKAKRWLRVTYRSDVVSAKVDGGLLNVGELKINHSSRRLENLNFWRDRLGAVKDAVDEATPPTRALLKALSDHKQSDRWLSSWVAIVAIGLTLFFGLVQSIEGAIQVYKAYHSESN</sequence>
<organism evidence="2 3">
    <name type="scientific">Setomelanomma holmii</name>
    <dbReference type="NCBI Taxonomy" id="210430"/>
    <lineage>
        <taxon>Eukaryota</taxon>
        <taxon>Fungi</taxon>
        <taxon>Dikarya</taxon>
        <taxon>Ascomycota</taxon>
        <taxon>Pezizomycotina</taxon>
        <taxon>Dothideomycetes</taxon>
        <taxon>Pleosporomycetidae</taxon>
        <taxon>Pleosporales</taxon>
        <taxon>Pleosporineae</taxon>
        <taxon>Phaeosphaeriaceae</taxon>
        <taxon>Setomelanomma</taxon>
    </lineage>
</organism>
<proteinExistence type="predicted"/>
<dbReference type="AlphaFoldDB" id="A0A9P4H1Q8"/>